<keyword evidence="3" id="KW-1185">Reference proteome</keyword>
<dbReference type="Pfam" id="PF24758">
    <property type="entry name" value="LRR_At5g56370"/>
    <property type="match status" value="1"/>
</dbReference>
<organism evidence="2 3">
    <name type="scientific">Thlaspi arvense</name>
    <name type="common">Field penny-cress</name>
    <dbReference type="NCBI Taxonomy" id="13288"/>
    <lineage>
        <taxon>Eukaryota</taxon>
        <taxon>Viridiplantae</taxon>
        <taxon>Streptophyta</taxon>
        <taxon>Embryophyta</taxon>
        <taxon>Tracheophyta</taxon>
        <taxon>Spermatophyta</taxon>
        <taxon>Magnoliopsida</taxon>
        <taxon>eudicotyledons</taxon>
        <taxon>Gunneridae</taxon>
        <taxon>Pentapetalae</taxon>
        <taxon>rosids</taxon>
        <taxon>malvids</taxon>
        <taxon>Brassicales</taxon>
        <taxon>Brassicaceae</taxon>
        <taxon>Thlaspideae</taxon>
        <taxon>Thlaspi</taxon>
    </lineage>
</organism>
<dbReference type="AlphaFoldDB" id="A0AAU9SMG0"/>
<dbReference type="InterPro" id="IPR053781">
    <property type="entry name" value="F-box_AtFBL13-like"/>
</dbReference>
<dbReference type="EMBL" id="OU466862">
    <property type="protein sequence ID" value="CAH2069746.1"/>
    <property type="molecule type" value="Genomic_DNA"/>
</dbReference>
<dbReference type="InterPro" id="IPR050232">
    <property type="entry name" value="FBL13/AtMIF1-like"/>
</dbReference>
<evidence type="ECO:0000313" key="2">
    <source>
        <dbReference type="EMBL" id="CAH2069746.1"/>
    </source>
</evidence>
<dbReference type="Pfam" id="PF08387">
    <property type="entry name" value="FBD"/>
    <property type="match status" value="1"/>
</dbReference>
<dbReference type="Gene3D" id="3.80.10.10">
    <property type="entry name" value="Ribonuclease Inhibitor"/>
    <property type="match status" value="1"/>
</dbReference>
<dbReference type="CDD" id="cd22160">
    <property type="entry name" value="F-box_AtFBL13-like"/>
    <property type="match status" value="1"/>
</dbReference>
<dbReference type="SUPFAM" id="SSF52047">
    <property type="entry name" value="RNI-like"/>
    <property type="match status" value="1"/>
</dbReference>
<dbReference type="InterPro" id="IPR055411">
    <property type="entry name" value="LRR_FXL15/At3g58940/PEG3-like"/>
</dbReference>
<dbReference type="PANTHER" id="PTHR31900">
    <property type="entry name" value="F-BOX/RNI SUPERFAMILY PROTEIN-RELATED"/>
    <property type="match status" value="1"/>
</dbReference>
<name>A0AAU9SMG0_THLAR</name>
<dbReference type="SMART" id="SM00256">
    <property type="entry name" value="FBOX"/>
    <property type="match status" value="1"/>
</dbReference>
<dbReference type="Gene3D" id="1.20.1280.50">
    <property type="match status" value="1"/>
</dbReference>
<dbReference type="SUPFAM" id="SSF81383">
    <property type="entry name" value="F-box domain"/>
    <property type="match status" value="1"/>
</dbReference>
<dbReference type="PROSITE" id="PS50181">
    <property type="entry name" value="FBOX"/>
    <property type="match status" value="1"/>
</dbReference>
<dbReference type="InterPro" id="IPR001810">
    <property type="entry name" value="F-box_dom"/>
</dbReference>
<gene>
    <name evidence="2" type="ORF">TAV2_LOCUS21825</name>
</gene>
<sequence>MAHRDSISHLPEELRLRILSLLPAKDVLATMLLSKRWKSLWMLVPRLEYDHAMYQDVEDGSFPRVVYSSLVLHEAQVLECLRLKLDWRSKALDIGVWVKTAVKRGVRELDIEINSPSVLTPVSLPWSLYSAGCRILVTLKLSNMVLVDASPSLSASFTSLKNLSLVDIKYPSEYFVENFLSGCPVLEELVVERCPDDNLVVLPVLVPSLKTLVLGKSTDVDEDKVAGFVVDAPLLERFDILDHNEGGYCYIRENMPEIVYANIDINYRVLWKFLGSITSVKRLYLCLTTRKNAYPAGSVFHRLVHLTLCTCGSKWLKLLVCLLRDSPKLRVLKFAQCHVLGDEDYRPCWDEPSSVPECVLSSLETLEWVKYEGTKEEREVVAFVFRNARCLKKASISSTSTDPVKKLEMLKELSFLPRCSSACRLTFD</sequence>
<reference evidence="2 3" key="1">
    <citation type="submission" date="2022-03" db="EMBL/GenBank/DDBJ databases">
        <authorList>
            <person name="Nunn A."/>
            <person name="Chopra R."/>
            <person name="Nunn A."/>
            <person name="Contreras Garrido A."/>
        </authorList>
    </citation>
    <scope>NUCLEOTIDE SEQUENCE [LARGE SCALE GENOMIC DNA]</scope>
</reference>
<evidence type="ECO:0000259" key="1">
    <source>
        <dbReference type="PROSITE" id="PS50181"/>
    </source>
</evidence>
<dbReference type="InterPro" id="IPR006566">
    <property type="entry name" value="FBD"/>
</dbReference>
<accession>A0AAU9SMG0</accession>
<feature type="domain" description="F-box" evidence="1">
    <location>
        <begin position="4"/>
        <end position="57"/>
    </location>
</feature>
<evidence type="ECO:0000313" key="3">
    <source>
        <dbReference type="Proteomes" id="UP000836841"/>
    </source>
</evidence>
<protein>
    <recommendedName>
        <fullName evidence="1">F-box domain-containing protein</fullName>
    </recommendedName>
</protein>
<dbReference type="InterPro" id="IPR032675">
    <property type="entry name" value="LRR_dom_sf"/>
</dbReference>
<dbReference type="SMART" id="SM00579">
    <property type="entry name" value="FBD"/>
    <property type="match status" value="1"/>
</dbReference>
<dbReference type="Proteomes" id="UP000836841">
    <property type="component" value="Chromosome 6"/>
</dbReference>
<dbReference type="InterPro" id="IPR036047">
    <property type="entry name" value="F-box-like_dom_sf"/>
</dbReference>
<proteinExistence type="predicted"/>
<dbReference type="Pfam" id="PF00646">
    <property type="entry name" value="F-box"/>
    <property type="match status" value="1"/>
</dbReference>
<dbReference type="PANTHER" id="PTHR31900:SF34">
    <property type="entry name" value="EMB|CAB62440.1-RELATED"/>
    <property type="match status" value="1"/>
</dbReference>